<feature type="transmembrane region" description="Helical" evidence="1">
    <location>
        <begin position="31"/>
        <end position="51"/>
    </location>
</feature>
<dbReference type="AlphaFoldDB" id="A0A1X2GNS1"/>
<evidence type="ECO:0000313" key="3">
    <source>
        <dbReference type="EMBL" id="ORX58072.1"/>
    </source>
</evidence>
<dbReference type="SMART" id="SM00014">
    <property type="entry name" value="acidPPc"/>
    <property type="match status" value="1"/>
</dbReference>
<protein>
    <submittedName>
        <fullName evidence="3">PAP2-domain-containing protein</fullName>
    </submittedName>
</protein>
<dbReference type="Pfam" id="PF01569">
    <property type="entry name" value="PAP2"/>
    <property type="match status" value="1"/>
</dbReference>
<dbReference type="InterPro" id="IPR036938">
    <property type="entry name" value="PAP2/HPO_sf"/>
</dbReference>
<keyword evidence="4" id="KW-1185">Reference proteome</keyword>
<feature type="transmembrane region" description="Helical" evidence="1">
    <location>
        <begin position="88"/>
        <end position="105"/>
    </location>
</feature>
<dbReference type="OrthoDB" id="302705at2759"/>
<dbReference type="UniPathway" id="UPA00378"/>
<dbReference type="STRING" id="101127.A0A1X2GNS1"/>
<organism evidence="3 4">
    <name type="scientific">Hesseltinella vesiculosa</name>
    <dbReference type="NCBI Taxonomy" id="101127"/>
    <lineage>
        <taxon>Eukaryota</taxon>
        <taxon>Fungi</taxon>
        <taxon>Fungi incertae sedis</taxon>
        <taxon>Mucoromycota</taxon>
        <taxon>Mucoromycotina</taxon>
        <taxon>Mucoromycetes</taxon>
        <taxon>Mucorales</taxon>
        <taxon>Cunninghamellaceae</taxon>
        <taxon>Hesseltinella</taxon>
    </lineage>
</organism>
<dbReference type="PANTHER" id="PTHR14969:SF13">
    <property type="entry name" value="AT30094P"/>
    <property type="match status" value="1"/>
</dbReference>
<proteinExistence type="predicted"/>
<evidence type="ECO:0000256" key="1">
    <source>
        <dbReference type="SAM" id="Phobius"/>
    </source>
</evidence>
<dbReference type="Gene3D" id="1.20.144.10">
    <property type="entry name" value="Phosphatidic acid phosphatase type 2/haloperoxidase"/>
    <property type="match status" value="1"/>
</dbReference>
<accession>A0A1X2GNS1</accession>
<keyword evidence="1" id="KW-0812">Transmembrane</keyword>
<evidence type="ECO:0000259" key="2">
    <source>
        <dbReference type="SMART" id="SM00014"/>
    </source>
</evidence>
<comment type="caution">
    <text evidence="3">The sequence shown here is derived from an EMBL/GenBank/DDBJ whole genome shotgun (WGS) entry which is preliminary data.</text>
</comment>
<feature type="transmembrane region" description="Helical" evidence="1">
    <location>
        <begin position="117"/>
        <end position="138"/>
    </location>
</feature>
<keyword evidence="1" id="KW-0472">Membrane</keyword>
<dbReference type="PANTHER" id="PTHR14969">
    <property type="entry name" value="SPHINGOSINE-1-PHOSPHATE PHOSPHOHYDROLASE"/>
    <property type="match status" value="1"/>
</dbReference>
<dbReference type="SUPFAM" id="SSF48317">
    <property type="entry name" value="Acid phosphatase/Vanadium-dependent haloperoxidase"/>
    <property type="match status" value="1"/>
</dbReference>
<evidence type="ECO:0000313" key="4">
    <source>
        <dbReference type="Proteomes" id="UP000242146"/>
    </source>
</evidence>
<keyword evidence="1" id="KW-1133">Transmembrane helix</keyword>
<feature type="domain" description="Phosphatidic acid phosphatase type 2/haloperoxidase" evidence="2">
    <location>
        <begin position="29"/>
        <end position="132"/>
    </location>
</feature>
<dbReference type="InterPro" id="IPR000326">
    <property type="entry name" value="PAP2/HPO"/>
</dbReference>
<name>A0A1X2GNS1_9FUNG</name>
<dbReference type="Proteomes" id="UP000242146">
    <property type="component" value="Unassembled WGS sequence"/>
</dbReference>
<dbReference type="GO" id="GO:0042392">
    <property type="term" value="F:sphingosine-1-phosphate phosphatase activity"/>
    <property type="evidence" value="ECO:0007669"/>
    <property type="project" value="TreeGrafter"/>
</dbReference>
<gene>
    <name evidence="3" type="ORF">DM01DRAFT_1333745</name>
</gene>
<sequence>MNGLLSILASTKVWFASLVFLLCVYYRSIQLIYFTFGACCTAVVGKVLKRLLKQPRPYGQKGYGMPSTHSQVMMFFACYSQYWQPESFEWAVLAMSVFAVLVAWSRVHLRYHTLAQVLVGSVIGGFLGLVWYRLWLWIDPLLHHYLDTLPLASRLFA</sequence>
<dbReference type="EMBL" id="MCGT01000007">
    <property type="protein sequence ID" value="ORX58072.1"/>
    <property type="molecule type" value="Genomic_DNA"/>
</dbReference>
<reference evidence="3 4" key="1">
    <citation type="submission" date="2016-07" db="EMBL/GenBank/DDBJ databases">
        <title>Pervasive Adenine N6-methylation of Active Genes in Fungi.</title>
        <authorList>
            <consortium name="DOE Joint Genome Institute"/>
            <person name="Mondo S.J."/>
            <person name="Dannebaum R.O."/>
            <person name="Kuo R.C."/>
            <person name="Labutti K."/>
            <person name="Haridas S."/>
            <person name="Kuo A."/>
            <person name="Salamov A."/>
            <person name="Ahrendt S.R."/>
            <person name="Lipzen A."/>
            <person name="Sullivan W."/>
            <person name="Andreopoulos W.B."/>
            <person name="Clum A."/>
            <person name="Lindquist E."/>
            <person name="Daum C."/>
            <person name="Ramamoorthy G.K."/>
            <person name="Gryganskyi A."/>
            <person name="Culley D."/>
            <person name="Magnuson J.K."/>
            <person name="James T.Y."/>
            <person name="O'Malley M.A."/>
            <person name="Stajich J.E."/>
            <person name="Spatafora J.W."/>
            <person name="Visel A."/>
            <person name="Grigoriev I.V."/>
        </authorList>
    </citation>
    <scope>NUCLEOTIDE SEQUENCE [LARGE SCALE GENOMIC DNA]</scope>
    <source>
        <strain evidence="3 4">NRRL 3301</strain>
    </source>
</reference>